<dbReference type="InterPro" id="IPR028082">
    <property type="entry name" value="Peripla_BP_I"/>
</dbReference>
<dbReference type="CDD" id="cd06324">
    <property type="entry name" value="PBP1_ABC_sugar_binding-like"/>
    <property type="match status" value="1"/>
</dbReference>
<sequence>MLLTAAASAPTLKVGAVPAVPSAPRVVFLNPGESTERGSGRQWQLVSRFMAAAAKTFAMDLEVQYAERDHLLMLRQAEALACRAAPPHYVVLVNEKAMAPRLLHVLHGLQSKLLVIHNDVTEGQRLEIGNERERIANWIGTLTADASSAGYRLMEYLTERQPNGRPQVVGITGDPSTPVSMERAFGVQQWLARTPAARMSQLVYSDWTFGDSYEKTRILLKRYPGTNVIWAANDAMTLGAKSARDVAGSAAVVGGMGALPEALQDVMRGGVSAMMAGDYFIGAFAMVLLHDYHKGHDFAACGNPRVQLDFLMLVNRGNASSYYDLLFAGQGDPDFSIFSRAGCTTRADYDFSIERLLSNMSKSSDVPS</sequence>
<evidence type="ECO:0000256" key="2">
    <source>
        <dbReference type="ARBA" id="ARBA00007639"/>
    </source>
</evidence>
<proteinExistence type="inferred from homology"/>
<keyword evidence="6" id="KW-1185">Reference proteome</keyword>
<keyword evidence="3" id="KW-0732">Signal</keyword>
<organism evidence="5 6">
    <name type="scientific">Burkholderia latens</name>
    <dbReference type="NCBI Taxonomy" id="488446"/>
    <lineage>
        <taxon>Bacteria</taxon>
        <taxon>Pseudomonadati</taxon>
        <taxon>Pseudomonadota</taxon>
        <taxon>Betaproteobacteria</taxon>
        <taxon>Burkholderiales</taxon>
        <taxon>Burkholderiaceae</taxon>
        <taxon>Burkholderia</taxon>
        <taxon>Burkholderia cepacia complex</taxon>
    </lineage>
</organism>
<dbReference type="PANTHER" id="PTHR46847:SF2">
    <property type="entry name" value="ABC TRANSPORTER SUGAR-BINDING PROTEIN"/>
    <property type="match status" value="1"/>
</dbReference>
<dbReference type="GO" id="GO:0030246">
    <property type="term" value="F:carbohydrate binding"/>
    <property type="evidence" value="ECO:0007669"/>
    <property type="project" value="UniProtKB-ARBA"/>
</dbReference>
<dbReference type="InterPro" id="IPR025997">
    <property type="entry name" value="SBP_2_dom"/>
</dbReference>
<dbReference type="EMBL" id="VZOJ01000001">
    <property type="protein sequence ID" value="KAB0644824.1"/>
    <property type="molecule type" value="Genomic_DNA"/>
</dbReference>
<dbReference type="Proteomes" id="UP000430232">
    <property type="component" value="Unassembled WGS sequence"/>
</dbReference>
<dbReference type="Gene3D" id="3.40.50.2300">
    <property type="match status" value="2"/>
</dbReference>
<protein>
    <submittedName>
        <fullName evidence="5">Substrate-binding domain-containing protein</fullName>
    </submittedName>
</protein>
<accession>A0A6H9TIE2</accession>
<name>A0A6H9TIE2_9BURK</name>
<dbReference type="RefSeq" id="WP_151062353.1">
    <property type="nucleotide sequence ID" value="NZ_CABVPL010000003.1"/>
</dbReference>
<comment type="similarity">
    <text evidence="2">Belongs to the bacterial solute-binding protein 2 family.</text>
</comment>
<dbReference type="GeneID" id="99787886"/>
<comment type="caution">
    <text evidence="5">The sequence shown here is derived from an EMBL/GenBank/DDBJ whole genome shotgun (WGS) entry which is preliminary data.</text>
</comment>
<dbReference type="Pfam" id="PF13407">
    <property type="entry name" value="Peripla_BP_4"/>
    <property type="match status" value="1"/>
</dbReference>
<evidence type="ECO:0000256" key="3">
    <source>
        <dbReference type="ARBA" id="ARBA00022729"/>
    </source>
</evidence>
<gene>
    <name evidence="5" type="ORF">F7R21_00505</name>
</gene>
<comment type="subcellular location">
    <subcellularLocation>
        <location evidence="1">Cell envelope</location>
    </subcellularLocation>
</comment>
<evidence type="ECO:0000313" key="5">
    <source>
        <dbReference type="EMBL" id="KAB0644824.1"/>
    </source>
</evidence>
<dbReference type="OrthoDB" id="9814427at2"/>
<reference evidence="5 6" key="1">
    <citation type="submission" date="2019-09" db="EMBL/GenBank/DDBJ databases">
        <title>Draft genome sequences of 48 bacterial type strains from the CCUG.</title>
        <authorList>
            <person name="Tunovic T."/>
            <person name="Pineiro-Iglesias B."/>
            <person name="Unosson C."/>
            <person name="Inganas E."/>
            <person name="Ohlen M."/>
            <person name="Cardew S."/>
            <person name="Jensie-Markopoulos S."/>
            <person name="Salva-Serra F."/>
            <person name="Jaen-Luchoro D."/>
            <person name="Karlsson R."/>
            <person name="Svensson-Stadler L."/>
            <person name="Chun J."/>
            <person name="Moore E."/>
        </authorList>
    </citation>
    <scope>NUCLEOTIDE SEQUENCE [LARGE SCALE GENOMIC DNA]</scope>
    <source>
        <strain evidence="5 6">CCUG 54555</strain>
    </source>
</reference>
<dbReference type="AlphaFoldDB" id="A0A6H9TIE2"/>
<evidence type="ECO:0000259" key="4">
    <source>
        <dbReference type="Pfam" id="PF13407"/>
    </source>
</evidence>
<dbReference type="PANTHER" id="PTHR46847">
    <property type="entry name" value="D-ALLOSE-BINDING PERIPLASMIC PROTEIN-RELATED"/>
    <property type="match status" value="1"/>
</dbReference>
<dbReference type="GO" id="GO:0030313">
    <property type="term" value="C:cell envelope"/>
    <property type="evidence" value="ECO:0007669"/>
    <property type="project" value="UniProtKB-SubCell"/>
</dbReference>
<evidence type="ECO:0000256" key="1">
    <source>
        <dbReference type="ARBA" id="ARBA00004196"/>
    </source>
</evidence>
<feature type="domain" description="Periplasmic binding protein" evidence="4">
    <location>
        <begin position="141"/>
        <end position="295"/>
    </location>
</feature>
<dbReference type="SUPFAM" id="SSF53822">
    <property type="entry name" value="Periplasmic binding protein-like I"/>
    <property type="match status" value="1"/>
</dbReference>
<evidence type="ECO:0000313" key="6">
    <source>
        <dbReference type="Proteomes" id="UP000430232"/>
    </source>
</evidence>